<comment type="caution">
    <text evidence="1">The sequence shown here is derived from an EMBL/GenBank/DDBJ whole genome shotgun (WGS) entry which is preliminary data.</text>
</comment>
<accession>K2G0T9</accession>
<dbReference type="AlphaFoldDB" id="K2G0T9"/>
<gene>
    <name evidence="1" type="ORF">ACD_3C00150G0001</name>
</gene>
<dbReference type="EMBL" id="AMFJ01000424">
    <property type="protein sequence ID" value="EKE27787.1"/>
    <property type="molecule type" value="Genomic_DNA"/>
</dbReference>
<sequence length="44" mass="5477">MKFYYWYILILTLKIAKYNKTWETVHHRIIVLTNKTISILIKKH</sequence>
<organism evidence="1">
    <name type="scientific">uncultured bacterium</name>
    <name type="common">gcode 4</name>
    <dbReference type="NCBI Taxonomy" id="1234023"/>
    <lineage>
        <taxon>Bacteria</taxon>
        <taxon>environmental samples</taxon>
    </lineage>
</organism>
<proteinExistence type="predicted"/>
<reference evidence="1" key="1">
    <citation type="journal article" date="2012" name="Science">
        <title>Fermentation, hydrogen, and sulfur metabolism in multiple uncultivated bacterial phyla.</title>
        <authorList>
            <person name="Wrighton K.C."/>
            <person name="Thomas B.C."/>
            <person name="Sharon I."/>
            <person name="Miller C.S."/>
            <person name="Castelle C.J."/>
            <person name="VerBerkmoes N.C."/>
            <person name="Wilkins M.J."/>
            <person name="Hettich R.L."/>
            <person name="Lipton M.S."/>
            <person name="Williams K.H."/>
            <person name="Long P.E."/>
            <person name="Banfield J.F."/>
        </authorList>
    </citation>
    <scope>NUCLEOTIDE SEQUENCE [LARGE SCALE GENOMIC DNA]</scope>
</reference>
<evidence type="ECO:0000313" key="1">
    <source>
        <dbReference type="EMBL" id="EKE27787.1"/>
    </source>
</evidence>
<name>K2G0T9_9BACT</name>
<protein>
    <submittedName>
        <fullName evidence="1">Uncharacterized protein</fullName>
    </submittedName>
</protein>